<gene>
    <name evidence="1" type="ORF">OWV82_009725</name>
</gene>
<dbReference type="Proteomes" id="UP001164539">
    <property type="component" value="Chromosome 5"/>
</dbReference>
<accession>A0ACC1Y2P0</accession>
<sequence length="133" mass="15360">MYGNYDGQGNVPQFDLYLGVNVWDTVKLDNVSSTVTTEIIHFSSTDYLHVCHVNKGLGIPFISSLELRFLKNATYETETLYEPLVLLRRYDFGSTTNQSFRYKDDIYDRIWMPKNFPGWKILSTSLPIDACKS</sequence>
<name>A0ACC1Y2P0_MELAZ</name>
<comment type="caution">
    <text evidence="1">The sequence shown here is derived from an EMBL/GenBank/DDBJ whole genome shotgun (WGS) entry which is preliminary data.</text>
</comment>
<proteinExistence type="predicted"/>
<evidence type="ECO:0000313" key="2">
    <source>
        <dbReference type="Proteomes" id="UP001164539"/>
    </source>
</evidence>
<keyword evidence="1" id="KW-0808">Transferase</keyword>
<reference evidence="1 2" key="1">
    <citation type="journal article" date="2023" name="Science">
        <title>Complex scaffold remodeling in plant triterpene biosynthesis.</title>
        <authorList>
            <person name="De La Pena R."/>
            <person name="Hodgson H."/>
            <person name="Liu J.C."/>
            <person name="Stephenson M.J."/>
            <person name="Martin A.C."/>
            <person name="Owen C."/>
            <person name="Harkess A."/>
            <person name="Leebens-Mack J."/>
            <person name="Jimenez L.E."/>
            <person name="Osbourn A."/>
            <person name="Sattely E.S."/>
        </authorList>
    </citation>
    <scope>NUCLEOTIDE SEQUENCE [LARGE SCALE GENOMIC DNA]</scope>
    <source>
        <strain evidence="2">cv. JPN11</strain>
        <tissue evidence="1">Leaf</tissue>
    </source>
</reference>
<keyword evidence="1" id="KW-0418">Kinase</keyword>
<evidence type="ECO:0000313" key="1">
    <source>
        <dbReference type="EMBL" id="KAJ4717982.1"/>
    </source>
</evidence>
<dbReference type="EMBL" id="CM051398">
    <property type="protein sequence ID" value="KAJ4717982.1"/>
    <property type="molecule type" value="Genomic_DNA"/>
</dbReference>
<protein>
    <submittedName>
        <fullName evidence="1">Mitogen-activated protein kinase kinase kinase</fullName>
    </submittedName>
</protein>
<organism evidence="1 2">
    <name type="scientific">Melia azedarach</name>
    <name type="common">Chinaberry tree</name>
    <dbReference type="NCBI Taxonomy" id="155640"/>
    <lineage>
        <taxon>Eukaryota</taxon>
        <taxon>Viridiplantae</taxon>
        <taxon>Streptophyta</taxon>
        <taxon>Embryophyta</taxon>
        <taxon>Tracheophyta</taxon>
        <taxon>Spermatophyta</taxon>
        <taxon>Magnoliopsida</taxon>
        <taxon>eudicotyledons</taxon>
        <taxon>Gunneridae</taxon>
        <taxon>Pentapetalae</taxon>
        <taxon>rosids</taxon>
        <taxon>malvids</taxon>
        <taxon>Sapindales</taxon>
        <taxon>Meliaceae</taxon>
        <taxon>Melia</taxon>
    </lineage>
</organism>
<keyword evidence="2" id="KW-1185">Reference proteome</keyword>